<dbReference type="SUPFAM" id="SSF56784">
    <property type="entry name" value="HAD-like"/>
    <property type="match status" value="1"/>
</dbReference>
<dbReference type="Pfam" id="PF08282">
    <property type="entry name" value="Hydrolase_3"/>
    <property type="match status" value="1"/>
</dbReference>
<dbReference type="Gene3D" id="3.40.50.1000">
    <property type="entry name" value="HAD superfamily/HAD-like"/>
    <property type="match status" value="1"/>
</dbReference>
<dbReference type="EMBL" id="LR796670">
    <property type="protein sequence ID" value="CAB4159380.1"/>
    <property type="molecule type" value="Genomic_DNA"/>
</dbReference>
<evidence type="ECO:0000313" key="1">
    <source>
        <dbReference type="EMBL" id="CAB4159380.1"/>
    </source>
</evidence>
<dbReference type="InterPro" id="IPR023214">
    <property type="entry name" value="HAD_sf"/>
</dbReference>
<sequence length="150" mass="17257">MKRYHSDFFINRLIKEWLSHDRLIIACDLDDTIIPYNPELAESCTETVELIKACQEEGILFIINTARENHKLQRGKQQVEELGIVVHSVNEMPPDWHAPYGLAGKVYANIFLDDRGGLDCTKKQLHETLKIVKLIRENNGTTEHSSDQEV</sequence>
<proteinExistence type="predicted"/>
<dbReference type="InterPro" id="IPR036412">
    <property type="entry name" value="HAD-like_sf"/>
</dbReference>
<reference evidence="1" key="1">
    <citation type="submission" date="2020-04" db="EMBL/GenBank/DDBJ databases">
        <authorList>
            <person name="Chiriac C."/>
            <person name="Salcher M."/>
            <person name="Ghai R."/>
            <person name="Kavagutti S V."/>
        </authorList>
    </citation>
    <scope>NUCLEOTIDE SEQUENCE</scope>
</reference>
<accession>A0A6J5NHX8</accession>
<protein>
    <submittedName>
        <fullName evidence="1">HAD-like domain containing protein</fullName>
    </submittedName>
</protein>
<gene>
    <name evidence="1" type="ORF">UFOVP699_116</name>
</gene>
<name>A0A6J5NHX8_9CAUD</name>
<organism evidence="1">
    <name type="scientific">uncultured Caudovirales phage</name>
    <dbReference type="NCBI Taxonomy" id="2100421"/>
    <lineage>
        <taxon>Viruses</taxon>
        <taxon>Duplodnaviria</taxon>
        <taxon>Heunggongvirae</taxon>
        <taxon>Uroviricota</taxon>
        <taxon>Caudoviricetes</taxon>
        <taxon>Peduoviridae</taxon>
        <taxon>Maltschvirus</taxon>
        <taxon>Maltschvirus maltsch</taxon>
    </lineage>
</organism>